<proteinExistence type="predicted"/>
<dbReference type="STRING" id="1385519.N801_05440"/>
<dbReference type="CDD" id="cd04301">
    <property type="entry name" value="NAT_SF"/>
    <property type="match status" value="1"/>
</dbReference>
<evidence type="ECO:0000256" key="1">
    <source>
        <dbReference type="ARBA" id="ARBA00022679"/>
    </source>
</evidence>
<comment type="caution">
    <text evidence="4">The sequence shown here is derived from an EMBL/GenBank/DDBJ whole genome shotgun (WGS) entry which is preliminary data.</text>
</comment>
<dbReference type="SUPFAM" id="SSF55729">
    <property type="entry name" value="Acyl-CoA N-acyltransferases (Nat)"/>
    <property type="match status" value="1"/>
</dbReference>
<dbReference type="GO" id="GO:0016747">
    <property type="term" value="F:acyltransferase activity, transferring groups other than amino-acyl groups"/>
    <property type="evidence" value="ECO:0007669"/>
    <property type="project" value="InterPro"/>
</dbReference>
<reference evidence="4 5" key="1">
    <citation type="submission" date="2013-08" db="EMBL/GenBank/DDBJ databases">
        <title>The genome sequence of Knoellia aerolata.</title>
        <authorList>
            <person name="Zhu W."/>
            <person name="Wang G."/>
        </authorList>
    </citation>
    <scope>NUCLEOTIDE SEQUENCE [LARGE SCALE GENOMIC DNA]</scope>
    <source>
        <strain evidence="4 5">DSM 18566</strain>
    </source>
</reference>
<sequence length="173" mass="18317">MTIRREQPTDHAQIAALHDDAFPRVEGAARSVESSLVDELRGDGDVIDELTFVAELDGVVVGHVMCSTATLGESPSVGLGPIAVTPELQRQGIGAALMASVIASAEQRGDAVIVLLGDPAYYAHFGFVPAGELGIGCPGPWDPAHFQAKTLRAWRPEQAGPFRYAPAFERLDA</sequence>
<dbReference type="eggNOG" id="COG3153">
    <property type="taxonomic scope" value="Bacteria"/>
</dbReference>
<dbReference type="Gene3D" id="3.40.630.30">
    <property type="match status" value="1"/>
</dbReference>
<protein>
    <submittedName>
        <fullName evidence="4">Acetyltransferase</fullName>
    </submittedName>
</protein>
<dbReference type="Proteomes" id="UP000030013">
    <property type="component" value="Unassembled WGS sequence"/>
</dbReference>
<evidence type="ECO:0000313" key="5">
    <source>
        <dbReference type="Proteomes" id="UP000030013"/>
    </source>
</evidence>
<dbReference type="InterPro" id="IPR016181">
    <property type="entry name" value="Acyl_CoA_acyltransferase"/>
</dbReference>
<dbReference type="InterPro" id="IPR000182">
    <property type="entry name" value="GNAT_dom"/>
</dbReference>
<dbReference type="PANTHER" id="PTHR43877">
    <property type="entry name" value="AMINOALKYLPHOSPHONATE N-ACETYLTRANSFERASE-RELATED-RELATED"/>
    <property type="match status" value="1"/>
</dbReference>
<dbReference type="AlphaFoldDB" id="A0A0A0K0U0"/>
<keyword evidence="2" id="KW-0012">Acyltransferase</keyword>
<dbReference type="PANTHER" id="PTHR43877:SF1">
    <property type="entry name" value="ACETYLTRANSFERASE"/>
    <property type="match status" value="1"/>
</dbReference>
<dbReference type="Pfam" id="PF00583">
    <property type="entry name" value="Acetyltransf_1"/>
    <property type="match status" value="1"/>
</dbReference>
<keyword evidence="1 4" id="KW-0808">Transferase</keyword>
<keyword evidence="5" id="KW-1185">Reference proteome</keyword>
<gene>
    <name evidence="4" type="ORF">N801_05440</name>
</gene>
<accession>A0A0A0K0U0</accession>
<dbReference type="EMBL" id="AVPL01000001">
    <property type="protein sequence ID" value="KGN43023.1"/>
    <property type="molecule type" value="Genomic_DNA"/>
</dbReference>
<name>A0A0A0K0U0_9MICO</name>
<dbReference type="PROSITE" id="PS50890">
    <property type="entry name" value="PUA"/>
    <property type="match status" value="1"/>
</dbReference>
<dbReference type="PROSITE" id="PS51186">
    <property type="entry name" value="GNAT"/>
    <property type="match status" value="1"/>
</dbReference>
<feature type="domain" description="N-acetyltransferase" evidence="3">
    <location>
        <begin position="1"/>
        <end position="152"/>
    </location>
</feature>
<evidence type="ECO:0000313" key="4">
    <source>
        <dbReference type="EMBL" id="KGN43023.1"/>
    </source>
</evidence>
<dbReference type="InterPro" id="IPR050832">
    <property type="entry name" value="Bact_Acetyltransf"/>
</dbReference>
<organism evidence="4 5">
    <name type="scientific">Knoellia aerolata DSM 18566</name>
    <dbReference type="NCBI Taxonomy" id="1385519"/>
    <lineage>
        <taxon>Bacteria</taxon>
        <taxon>Bacillati</taxon>
        <taxon>Actinomycetota</taxon>
        <taxon>Actinomycetes</taxon>
        <taxon>Micrococcales</taxon>
        <taxon>Intrasporangiaceae</taxon>
        <taxon>Knoellia</taxon>
    </lineage>
</organism>
<evidence type="ECO:0000256" key="2">
    <source>
        <dbReference type="ARBA" id="ARBA00023315"/>
    </source>
</evidence>
<evidence type="ECO:0000259" key="3">
    <source>
        <dbReference type="PROSITE" id="PS51186"/>
    </source>
</evidence>